<gene>
    <name evidence="2" type="ORF">K7432_008224</name>
</gene>
<evidence type="ECO:0000313" key="3">
    <source>
        <dbReference type="Proteomes" id="UP001479436"/>
    </source>
</evidence>
<accession>A0ABR2VZE8</accession>
<proteinExistence type="predicted"/>
<dbReference type="InterPro" id="IPR001251">
    <property type="entry name" value="CRAL-TRIO_dom"/>
</dbReference>
<protein>
    <recommendedName>
        <fullName evidence="1">CRAL-TRIO domain-containing protein</fullName>
    </recommendedName>
</protein>
<dbReference type="Proteomes" id="UP001479436">
    <property type="component" value="Unassembled WGS sequence"/>
</dbReference>
<dbReference type="PANTHER" id="PTHR45808">
    <property type="entry name" value="RHO GTPASE-ACTIVATING PROTEIN 68F"/>
    <property type="match status" value="1"/>
</dbReference>
<comment type="caution">
    <text evidence="2">The sequence shown here is derived from an EMBL/GenBank/DDBJ whole genome shotgun (WGS) entry which is preliminary data.</text>
</comment>
<name>A0ABR2VZE8_9FUNG</name>
<dbReference type="InterPro" id="IPR036865">
    <property type="entry name" value="CRAL-TRIO_dom_sf"/>
</dbReference>
<dbReference type="CDD" id="cd00170">
    <property type="entry name" value="SEC14"/>
    <property type="match status" value="1"/>
</dbReference>
<dbReference type="PROSITE" id="PS50191">
    <property type="entry name" value="CRAL_TRIO"/>
    <property type="match status" value="1"/>
</dbReference>
<keyword evidence="3" id="KW-1185">Reference proteome</keyword>
<dbReference type="Gene3D" id="3.40.525.10">
    <property type="entry name" value="CRAL-TRIO lipid binding domain"/>
    <property type="match status" value="1"/>
</dbReference>
<evidence type="ECO:0000313" key="2">
    <source>
        <dbReference type="EMBL" id="KAK9710779.1"/>
    </source>
</evidence>
<dbReference type="SMART" id="SM00516">
    <property type="entry name" value="SEC14"/>
    <property type="match status" value="1"/>
</dbReference>
<sequence>MSSFSFSGLRSMLPAISSVTSIHTEKELSELVETKIIYQSGVDLESKPLLVFCACNLPNPKDTDYDQMLPLILAKLDQFVESDYTVVLFSGGAVYRPSWVWLLKAYSKLSRKYKKNLKNLYVVHPSRWPRLILDMMNIVISPKFARKVVYVETISKLASYVPIKQIQIPDAVYDCNLQFESQIIIPSIYDKGPYTPLAFGVPLESLMGHDAELGVPQFFYECVEFVRTQGFYCSLNIIHDKLV</sequence>
<dbReference type="PANTHER" id="PTHR45808:SF2">
    <property type="entry name" value="RHO GTPASE-ACTIVATING PROTEIN 68F"/>
    <property type="match status" value="1"/>
</dbReference>
<organism evidence="2 3">
    <name type="scientific">Basidiobolus ranarum</name>
    <dbReference type="NCBI Taxonomy" id="34480"/>
    <lineage>
        <taxon>Eukaryota</taxon>
        <taxon>Fungi</taxon>
        <taxon>Fungi incertae sedis</taxon>
        <taxon>Zoopagomycota</taxon>
        <taxon>Entomophthoromycotina</taxon>
        <taxon>Basidiobolomycetes</taxon>
        <taxon>Basidiobolales</taxon>
        <taxon>Basidiobolaceae</taxon>
        <taxon>Basidiobolus</taxon>
    </lineage>
</organism>
<feature type="domain" description="CRAL-TRIO" evidence="1">
    <location>
        <begin position="25"/>
        <end position="172"/>
    </location>
</feature>
<dbReference type="EMBL" id="JASJQH010007321">
    <property type="protein sequence ID" value="KAK9710779.1"/>
    <property type="molecule type" value="Genomic_DNA"/>
</dbReference>
<reference evidence="2 3" key="1">
    <citation type="submission" date="2023-04" db="EMBL/GenBank/DDBJ databases">
        <title>Genome of Basidiobolus ranarum AG-B5.</title>
        <authorList>
            <person name="Stajich J.E."/>
            <person name="Carter-House D."/>
            <person name="Gryganskyi A."/>
        </authorList>
    </citation>
    <scope>NUCLEOTIDE SEQUENCE [LARGE SCALE GENOMIC DNA]</scope>
    <source>
        <strain evidence="2 3">AG-B5</strain>
    </source>
</reference>
<dbReference type="SUPFAM" id="SSF52087">
    <property type="entry name" value="CRAL/TRIO domain"/>
    <property type="match status" value="1"/>
</dbReference>
<dbReference type="Pfam" id="PF13716">
    <property type="entry name" value="CRAL_TRIO_2"/>
    <property type="match status" value="1"/>
</dbReference>
<evidence type="ECO:0000259" key="1">
    <source>
        <dbReference type="PROSITE" id="PS50191"/>
    </source>
</evidence>